<evidence type="ECO:0000313" key="3">
    <source>
        <dbReference type="Proteomes" id="UP001634393"/>
    </source>
</evidence>
<name>A0ABD3UCI7_9LAMI</name>
<feature type="domain" description="MRN complex-interacting protein N-terminal" evidence="1">
    <location>
        <begin position="8"/>
        <end position="92"/>
    </location>
</feature>
<organism evidence="2 3">
    <name type="scientific">Penstemon smallii</name>
    <dbReference type="NCBI Taxonomy" id="265156"/>
    <lineage>
        <taxon>Eukaryota</taxon>
        <taxon>Viridiplantae</taxon>
        <taxon>Streptophyta</taxon>
        <taxon>Embryophyta</taxon>
        <taxon>Tracheophyta</taxon>
        <taxon>Spermatophyta</taxon>
        <taxon>Magnoliopsida</taxon>
        <taxon>eudicotyledons</taxon>
        <taxon>Gunneridae</taxon>
        <taxon>Pentapetalae</taxon>
        <taxon>asterids</taxon>
        <taxon>lamiids</taxon>
        <taxon>Lamiales</taxon>
        <taxon>Plantaginaceae</taxon>
        <taxon>Cheloneae</taxon>
        <taxon>Penstemon</taxon>
    </lineage>
</organism>
<protein>
    <recommendedName>
        <fullName evidence="1">MRN complex-interacting protein N-terminal domain-containing protein</fullName>
    </recommendedName>
</protein>
<dbReference type="AlphaFoldDB" id="A0ABD3UCI7"/>
<sequence length="297" mass="33885">MQTTFIAVQCVQCSTMQVKQKTKSSKKWTCVVCNEKQSLRNVFSEGFMAKDVRKFVQNFNMSRQKEEEGGGETVLDFPPCNEENNTKKRRTDWTEYVDFELEESGGKSEAEQGDSELEPIIVTEMPTALFKKPKLKECSVNGSVFPNRKAMQMTEFQQTSSVRASIRSHDEPIELHREERALKWNILRAQIQDNNGSLANKKACPYQSTKSAQGPSVSNWSDYMSQDNVELCVNEPTAAKKLSSKWSSFITEDDDDDDLQIRGGIDSKDQVSQWSSDAFELLMNDQRVEDDIHPDFL</sequence>
<proteinExistence type="predicted"/>
<dbReference type="InterPro" id="IPR049472">
    <property type="entry name" value="MRNIP_N"/>
</dbReference>
<dbReference type="PANTHER" id="PTHR15863:SF2">
    <property type="entry name" value="MRN COMPLEX-INTERACTING PROTEIN"/>
    <property type="match status" value="1"/>
</dbReference>
<dbReference type="Proteomes" id="UP001634393">
    <property type="component" value="Unassembled WGS sequence"/>
</dbReference>
<accession>A0ABD3UCI7</accession>
<comment type="caution">
    <text evidence="2">The sequence shown here is derived from an EMBL/GenBank/DDBJ whole genome shotgun (WGS) entry which is preliminary data.</text>
</comment>
<gene>
    <name evidence="2" type="ORF">ACJIZ3_003271</name>
</gene>
<evidence type="ECO:0000259" key="1">
    <source>
        <dbReference type="Pfam" id="PF15749"/>
    </source>
</evidence>
<keyword evidence="3" id="KW-1185">Reference proteome</keyword>
<reference evidence="2 3" key="1">
    <citation type="submission" date="2024-12" db="EMBL/GenBank/DDBJ databases">
        <title>The unique morphological basis and parallel evolutionary history of personate flowers in Penstemon.</title>
        <authorList>
            <person name="Depatie T.H."/>
            <person name="Wessinger C.A."/>
        </authorList>
    </citation>
    <scope>NUCLEOTIDE SEQUENCE [LARGE SCALE GENOMIC DNA]</scope>
    <source>
        <strain evidence="2">WTNN_2</strain>
        <tissue evidence="2">Leaf</tissue>
    </source>
</reference>
<dbReference type="InterPro" id="IPR032739">
    <property type="entry name" value="MRNIP"/>
</dbReference>
<dbReference type="Pfam" id="PF15749">
    <property type="entry name" value="MRNIP"/>
    <property type="match status" value="1"/>
</dbReference>
<dbReference type="PANTHER" id="PTHR15863">
    <property type="entry name" value="MRN COMPLEX-INTERACTING PROTEIN"/>
    <property type="match status" value="1"/>
</dbReference>
<dbReference type="EMBL" id="JBJXBP010000002">
    <property type="protein sequence ID" value="KAL3845868.1"/>
    <property type="molecule type" value="Genomic_DNA"/>
</dbReference>
<evidence type="ECO:0000313" key="2">
    <source>
        <dbReference type="EMBL" id="KAL3845868.1"/>
    </source>
</evidence>